<dbReference type="EMBL" id="JBHUDD010000052">
    <property type="protein sequence ID" value="MFD1509483.1"/>
    <property type="molecule type" value="Genomic_DNA"/>
</dbReference>
<feature type="domain" description="MaoC-like" evidence="1">
    <location>
        <begin position="9"/>
        <end position="107"/>
    </location>
</feature>
<dbReference type="Proteomes" id="UP001597186">
    <property type="component" value="Unassembled WGS sequence"/>
</dbReference>
<dbReference type="RefSeq" id="WP_379914686.1">
    <property type="nucleotide sequence ID" value="NZ_JBHUDD010000052.1"/>
</dbReference>
<sequence>MYFDDLTVGYTFDTGTRTLSEEAIIAFAREYDAQPFHIDAGAAAQSIYGGIIASGFHTLLTAFQLTLEAGVWNEASMGSPGMRDVQWLAPVRPGDTLRVHARVVASAPSSSRPDRGRTEIAYDVINQSDTVVMRYTATHILKRAPET</sequence>
<dbReference type="PANTHER" id="PTHR43664:SF1">
    <property type="entry name" value="BETA-METHYLMALYL-COA DEHYDRATASE"/>
    <property type="match status" value="1"/>
</dbReference>
<dbReference type="Pfam" id="PF01575">
    <property type="entry name" value="MaoC_dehydratas"/>
    <property type="match status" value="1"/>
</dbReference>
<comment type="caution">
    <text evidence="2">The sequence shown here is derived from an EMBL/GenBank/DDBJ whole genome shotgun (WGS) entry which is preliminary data.</text>
</comment>
<dbReference type="InterPro" id="IPR029069">
    <property type="entry name" value="HotDog_dom_sf"/>
</dbReference>
<keyword evidence="3" id="KW-1185">Reference proteome</keyword>
<dbReference type="CDD" id="cd03454">
    <property type="entry name" value="YdeM"/>
    <property type="match status" value="1"/>
</dbReference>
<protein>
    <submittedName>
        <fullName evidence="2">MaoC family dehydratase</fullName>
    </submittedName>
</protein>
<dbReference type="InterPro" id="IPR002539">
    <property type="entry name" value="MaoC-like_dom"/>
</dbReference>
<accession>A0ABW4EHN8</accession>
<dbReference type="Gene3D" id="3.10.129.10">
    <property type="entry name" value="Hotdog Thioesterase"/>
    <property type="match status" value="1"/>
</dbReference>
<proteinExistence type="predicted"/>
<gene>
    <name evidence="2" type="ORF">ACFTOW_08725</name>
</gene>
<dbReference type="PANTHER" id="PTHR43664">
    <property type="entry name" value="MONOAMINE OXIDASE-RELATED"/>
    <property type="match status" value="1"/>
</dbReference>
<name>A0ABW4EHN8_9RHOB</name>
<evidence type="ECO:0000313" key="3">
    <source>
        <dbReference type="Proteomes" id="UP001597186"/>
    </source>
</evidence>
<reference evidence="3" key="1">
    <citation type="journal article" date="2019" name="Int. J. Syst. Evol. Microbiol.">
        <title>The Global Catalogue of Microorganisms (GCM) 10K type strain sequencing project: providing services to taxonomists for standard genome sequencing and annotation.</title>
        <authorList>
            <consortium name="The Broad Institute Genomics Platform"/>
            <consortium name="The Broad Institute Genome Sequencing Center for Infectious Disease"/>
            <person name="Wu L."/>
            <person name="Ma J."/>
        </authorList>
    </citation>
    <scope>NUCLEOTIDE SEQUENCE [LARGE SCALE GENOMIC DNA]</scope>
    <source>
        <strain evidence="3">CGMCC 1.12477</strain>
    </source>
</reference>
<evidence type="ECO:0000313" key="2">
    <source>
        <dbReference type="EMBL" id="MFD1509483.1"/>
    </source>
</evidence>
<organism evidence="2 3">
    <name type="scientific">Lacimonas salitolerans</name>
    <dbReference type="NCBI Taxonomy" id="1323750"/>
    <lineage>
        <taxon>Bacteria</taxon>
        <taxon>Pseudomonadati</taxon>
        <taxon>Pseudomonadota</taxon>
        <taxon>Alphaproteobacteria</taxon>
        <taxon>Rhodobacterales</taxon>
        <taxon>Paracoccaceae</taxon>
        <taxon>Lacimonas</taxon>
    </lineage>
</organism>
<evidence type="ECO:0000259" key="1">
    <source>
        <dbReference type="Pfam" id="PF01575"/>
    </source>
</evidence>
<dbReference type="SUPFAM" id="SSF54637">
    <property type="entry name" value="Thioesterase/thiol ester dehydrase-isomerase"/>
    <property type="match status" value="1"/>
</dbReference>
<dbReference type="InterPro" id="IPR052342">
    <property type="entry name" value="MCH/BMMD"/>
</dbReference>